<dbReference type="RefSeq" id="WP_085429312.1">
    <property type="nucleotide sequence ID" value="NZ_JAMBXI010000004.1"/>
</dbReference>
<dbReference type="Gene3D" id="1.10.238.160">
    <property type="match status" value="1"/>
</dbReference>
<protein>
    <submittedName>
        <fullName evidence="1">AlpA family transcriptional regulator</fullName>
    </submittedName>
</protein>
<proteinExistence type="predicted"/>
<comment type="caution">
    <text evidence="1">The sequence shown here is derived from an EMBL/GenBank/DDBJ whole genome shotgun (WGS) entry which is preliminary data.</text>
</comment>
<evidence type="ECO:0000313" key="1">
    <source>
        <dbReference type="EMBL" id="HAE9029676.1"/>
    </source>
</evidence>
<accession>A0A5W0BGS6</accession>
<reference evidence="1" key="1">
    <citation type="journal article" date="2018" name="Genome Biol.">
        <title>SKESA: strategic k-mer extension for scrupulous assemblies.</title>
        <authorList>
            <person name="Souvorov A."/>
            <person name="Agarwala R."/>
            <person name="Lipman D.J."/>
        </authorList>
    </citation>
    <scope>NUCLEOTIDE SEQUENCE</scope>
    <source>
        <strain evidence="1">13-0883</strain>
    </source>
</reference>
<dbReference type="EMBL" id="DAATPG010000007">
    <property type="protein sequence ID" value="HAE9029676.1"/>
    <property type="molecule type" value="Genomic_DNA"/>
</dbReference>
<dbReference type="AlphaFoldDB" id="A0A5W0BGS6"/>
<gene>
    <name evidence="1" type="ORF">G4Y29_002997</name>
</gene>
<dbReference type="Pfam" id="PF05930">
    <property type="entry name" value="Phage_AlpA"/>
    <property type="match status" value="1"/>
</dbReference>
<dbReference type="InterPro" id="IPR052931">
    <property type="entry name" value="Prophage_regulatory_activator"/>
</dbReference>
<dbReference type="InterPro" id="IPR010260">
    <property type="entry name" value="AlpA"/>
</dbReference>
<name>A0A5W0BGS6_SALNE</name>
<dbReference type="PANTHER" id="PTHR36154">
    <property type="entry name" value="DNA-BINDING TRANSCRIPTIONAL ACTIVATOR ALPA"/>
    <property type="match status" value="1"/>
</dbReference>
<organism evidence="1">
    <name type="scientific">Salmonella newport</name>
    <dbReference type="NCBI Taxonomy" id="108619"/>
    <lineage>
        <taxon>Bacteria</taxon>
        <taxon>Pseudomonadati</taxon>
        <taxon>Pseudomonadota</taxon>
        <taxon>Gammaproteobacteria</taxon>
        <taxon>Enterobacterales</taxon>
        <taxon>Enterobacteriaceae</taxon>
        <taxon>Salmonella</taxon>
    </lineage>
</organism>
<sequence>MHNISVSAPAPAAPLFPVPNQHERFLRLPEVMHLSGLSRSTIYDLISRDEFPRQIPLGGKNVAWAQSEVSAWMADRISARERGCDA</sequence>
<reference evidence="1" key="2">
    <citation type="submission" date="2018-07" db="EMBL/GenBank/DDBJ databases">
        <authorList>
            <consortium name="NCBI Pathogen Detection Project"/>
        </authorList>
    </citation>
    <scope>NUCLEOTIDE SEQUENCE</scope>
    <source>
        <strain evidence="1">13-0883</strain>
    </source>
</reference>
<dbReference type="PANTHER" id="PTHR36154:SF1">
    <property type="entry name" value="DNA-BINDING TRANSCRIPTIONAL ACTIVATOR ALPA"/>
    <property type="match status" value="1"/>
</dbReference>